<keyword evidence="1" id="KW-0175">Coiled coil</keyword>
<dbReference type="EMBL" id="MU004232">
    <property type="protein sequence ID" value="KAF2671757.1"/>
    <property type="molecule type" value="Genomic_DNA"/>
</dbReference>
<proteinExistence type="predicted"/>
<protein>
    <submittedName>
        <fullName evidence="3">Uncharacterized protein</fullName>
    </submittedName>
</protein>
<evidence type="ECO:0000256" key="1">
    <source>
        <dbReference type="SAM" id="Coils"/>
    </source>
</evidence>
<feature type="region of interest" description="Disordered" evidence="2">
    <location>
        <begin position="1"/>
        <end position="56"/>
    </location>
</feature>
<feature type="compositionally biased region" description="Basic residues" evidence="2">
    <location>
        <begin position="1"/>
        <end position="20"/>
    </location>
</feature>
<reference evidence="3" key="1">
    <citation type="journal article" date="2020" name="Stud. Mycol.">
        <title>101 Dothideomycetes genomes: a test case for predicting lifestyles and emergence of pathogens.</title>
        <authorList>
            <person name="Haridas S."/>
            <person name="Albert R."/>
            <person name="Binder M."/>
            <person name="Bloem J."/>
            <person name="Labutti K."/>
            <person name="Salamov A."/>
            <person name="Andreopoulos B."/>
            <person name="Baker S."/>
            <person name="Barry K."/>
            <person name="Bills G."/>
            <person name="Bluhm B."/>
            <person name="Cannon C."/>
            <person name="Castanera R."/>
            <person name="Culley D."/>
            <person name="Daum C."/>
            <person name="Ezra D."/>
            <person name="Gonzalez J."/>
            <person name="Henrissat B."/>
            <person name="Kuo A."/>
            <person name="Liang C."/>
            <person name="Lipzen A."/>
            <person name="Lutzoni F."/>
            <person name="Magnuson J."/>
            <person name="Mondo S."/>
            <person name="Nolan M."/>
            <person name="Ohm R."/>
            <person name="Pangilinan J."/>
            <person name="Park H.-J."/>
            <person name="Ramirez L."/>
            <person name="Alfaro M."/>
            <person name="Sun H."/>
            <person name="Tritt A."/>
            <person name="Yoshinaga Y."/>
            <person name="Zwiers L.-H."/>
            <person name="Turgeon B."/>
            <person name="Goodwin S."/>
            <person name="Spatafora J."/>
            <person name="Crous P."/>
            <person name="Grigoriev I."/>
        </authorList>
    </citation>
    <scope>NUCLEOTIDE SEQUENCE</scope>
    <source>
        <strain evidence="3">CBS 115976</strain>
    </source>
</reference>
<evidence type="ECO:0000313" key="3">
    <source>
        <dbReference type="EMBL" id="KAF2671757.1"/>
    </source>
</evidence>
<feature type="coiled-coil region" evidence="1">
    <location>
        <begin position="317"/>
        <end position="344"/>
    </location>
</feature>
<evidence type="ECO:0000313" key="4">
    <source>
        <dbReference type="Proteomes" id="UP000799302"/>
    </source>
</evidence>
<keyword evidence="4" id="KW-1185">Reference proteome</keyword>
<evidence type="ECO:0000256" key="2">
    <source>
        <dbReference type="SAM" id="MobiDB-lite"/>
    </source>
</evidence>
<name>A0A6A6UJW2_9PEZI</name>
<organism evidence="3 4">
    <name type="scientific">Microthyrium microscopicum</name>
    <dbReference type="NCBI Taxonomy" id="703497"/>
    <lineage>
        <taxon>Eukaryota</taxon>
        <taxon>Fungi</taxon>
        <taxon>Dikarya</taxon>
        <taxon>Ascomycota</taxon>
        <taxon>Pezizomycotina</taxon>
        <taxon>Dothideomycetes</taxon>
        <taxon>Dothideomycetes incertae sedis</taxon>
        <taxon>Microthyriales</taxon>
        <taxon>Microthyriaceae</taxon>
        <taxon>Microthyrium</taxon>
    </lineage>
</organism>
<dbReference type="Proteomes" id="UP000799302">
    <property type="component" value="Unassembled WGS sequence"/>
</dbReference>
<sequence length="353" mass="40974">MKQKPKSVKSKAPIKAKRAKQNGVAKLVPQTGKKDPITAQPTQHKRRPRRNRREEQLQQQWNQLCVYRKALSDILLSLDDRSLDMATNQLDQMTLTEPQTQKNNIKHDSDYEEAREEMDFGDSVPRAYTWFINRQSPHLLLTAIHKGLGHELLSSTPIDIAVGDGSKHDFHLVVEDYPSEIIFMAIHKYNDEAKLAVTVEGRVQIQLSVDWIDDRALQAVCQHLEEVCQISGTPDRGHLKSSPPEIDALFEWEKIFRFFGIKNLAMQQTISKQVKHNEVFFLRFTNRDEVPGYLKSYWNNLVQKESFKEKMQMHEFIDDEDEDLEEAEKDIAQIRDLARGYSGERVLYCIILT</sequence>
<dbReference type="AlphaFoldDB" id="A0A6A6UJW2"/>
<gene>
    <name evidence="3" type="ORF">BT63DRAFT_452263</name>
</gene>
<accession>A0A6A6UJW2</accession>